<name>A0ABS9G9V3_9PSED</name>
<gene>
    <name evidence="1" type="ORF">GIW13_26210</name>
</gene>
<dbReference type="Proteomes" id="UP000814078">
    <property type="component" value="Unassembled WGS sequence"/>
</dbReference>
<dbReference type="EMBL" id="WKCM01000068">
    <property type="protein sequence ID" value="MCF5321794.1"/>
    <property type="molecule type" value="Genomic_DNA"/>
</dbReference>
<accession>A0ABS9G9V3</accession>
<evidence type="ECO:0000313" key="1">
    <source>
        <dbReference type="EMBL" id="MCF5321794.1"/>
    </source>
</evidence>
<sequence length="151" mass="16672">MFKLEAYYLAAMTSCERLTNGVIQNSNAIMASVHVIEENFLRASKAVANATGAGDAKTSTQPISIPAVILEKEMLNLVFSLSELKSAVRTRLSSTLQDLNVILTDAAGANPIISDPEVFKAYQKYREVLVECIHTLEHFSDKLFEAKTYKK</sequence>
<dbReference type="RefSeq" id="WP_159937139.1">
    <property type="nucleotide sequence ID" value="NZ_WKCH01000083.1"/>
</dbReference>
<reference evidence="1 2" key="1">
    <citation type="submission" date="2019-11" db="EMBL/GenBank/DDBJ databases">
        <title>Epiphytic Pseudomonas syringae from cherry orchards.</title>
        <authorList>
            <person name="Hulin M.T."/>
        </authorList>
    </citation>
    <scope>NUCLEOTIDE SEQUENCE [LARGE SCALE GENOMIC DNA]</scope>
    <source>
        <strain evidence="1 2">PA-5-11C</strain>
    </source>
</reference>
<evidence type="ECO:0000313" key="2">
    <source>
        <dbReference type="Proteomes" id="UP000814078"/>
    </source>
</evidence>
<protein>
    <submittedName>
        <fullName evidence="1">Uncharacterized protein</fullName>
    </submittedName>
</protein>
<proteinExistence type="predicted"/>
<organism evidence="1 2">
    <name type="scientific">Pseudomonas simiae</name>
    <dbReference type="NCBI Taxonomy" id="321846"/>
    <lineage>
        <taxon>Bacteria</taxon>
        <taxon>Pseudomonadati</taxon>
        <taxon>Pseudomonadota</taxon>
        <taxon>Gammaproteobacteria</taxon>
        <taxon>Pseudomonadales</taxon>
        <taxon>Pseudomonadaceae</taxon>
        <taxon>Pseudomonas</taxon>
    </lineage>
</organism>
<keyword evidence="2" id="KW-1185">Reference proteome</keyword>
<comment type="caution">
    <text evidence="1">The sequence shown here is derived from an EMBL/GenBank/DDBJ whole genome shotgun (WGS) entry which is preliminary data.</text>
</comment>